<dbReference type="KEGG" id="orz:FNH13_08860"/>
<feature type="region of interest" description="Disordered" evidence="1">
    <location>
        <begin position="18"/>
        <end position="91"/>
    </location>
</feature>
<reference evidence="3 4" key="1">
    <citation type="submission" date="2019-07" db="EMBL/GenBank/DDBJ databases">
        <title>complete genome sequencing of Ornithinimicrobium sp. H23M54.</title>
        <authorList>
            <person name="Bae J.-W."/>
            <person name="Lee S.-Y."/>
        </authorList>
    </citation>
    <scope>NUCLEOTIDE SEQUENCE [LARGE SCALE GENOMIC DNA]</scope>
    <source>
        <strain evidence="3 4">H23M54</strain>
    </source>
</reference>
<proteinExistence type="predicted"/>
<name>A0A516GA86_9MICO</name>
<accession>A0A516GA86</accession>
<dbReference type="Proteomes" id="UP000315395">
    <property type="component" value="Chromosome"/>
</dbReference>
<protein>
    <recommendedName>
        <fullName evidence="2">DUF6318 domain-containing protein</fullName>
    </recommendedName>
</protein>
<feature type="compositionally biased region" description="Polar residues" evidence="1">
    <location>
        <begin position="62"/>
        <end position="75"/>
    </location>
</feature>
<feature type="domain" description="DUF6318" evidence="2">
    <location>
        <begin position="79"/>
        <end position="141"/>
    </location>
</feature>
<feature type="compositionally biased region" description="Low complexity" evidence="1">
    <location>
        <begin position="35"/>
        <end position="55"/>
    </location>
</feature>
<dbReference type="InterPro" id="IPR046281">
    <property type="entry name" value="DUF6318"/>
</dbReference>
<evidence type="ECO:0000256" key="1">
    <source>
        <dbReference type="SAM" id="MobiDB-lite"/>
    </source>
</evidence>
<evidence type="ECO:0000313" key="4">
    <source>
        <dbReference type="Proteomes" id="UP000315395"/>
    </source>
</evidence>
<organism evidence="3 4">
    <name type="scientific">Ornithinimicrobium ciconiae</name>
    <dbReference type="NCBI Taxonomy" id="2594265"/>
    <lineage>
        <taxon>Bacteria</taxon>
        <taxon>Bacillati</taxon>
        <taxon>Actinomycetota</taxon>
        <taxon>Actinomycetes</taxon>
        <taxon>Micrococcales</taxon>
        <taxon>Ornithinimicrobiaceae</taxon>
        <taxon>Ornithinimicrobium</taxon>
    </lineage>
</organism>
<evidence type="ECO:0000313" key="3">
    <source>
        <dbReference type="EMBL" id="QDO88437.1"/>
    </source>
</evidence>
<dbReference type="AlphaFoldDB" id="A0A516GA86"/>
<dbReference type="EMBL" id="CP041616">
    <property type="protein sequence ID" value="QDO88437.1"/>
    <property type="molecule type" value="Genomic_DNA"/>
</dbReference>
<evidence type="ECO:0000259" key="2">
    <source>
        <dbReference type="Pfam" id="PF19843"/>
    </source>
</evidence>
<keyword evidence="4" id="KW-1185">Reference proteome</keyword>
<dbReference type="OrthoDB" id="4869876at2"/>
<dbReference type="Pfam" id="PF19843">
    <property type="entry name" value="DUF6318"/>
    <property type="match status" value="1"/>
</dbReference>
<gene>
    <name evidence="3" type="ORF">FNH13_08860</name>
</gene>
<dbReference type="RefSeq" id="WP_143783115.1">
    <property type="nucleotide sequence ID" value="NZ_CP041616.1"/>
</dbReference>
<dbReference type="PROSITE" id="PS51257">
    <property type="entry name" value="PROKAR_LIPOPROTEIN"/>
    <property type="match status" value="1"/>
</dbReference>
<sequence>MRTIAPVMLIGAVLLAGCQGDSEPADPPSSQDSLTTATPTTATPTTSDAAPTTEAPGDDVEQTTAPPDTVETTEASGPPVMPEEAQEDSEAGAKAFVMHYLDTFNYATMTPESGLLDPLGDESCETCNAFIDIVAEYTSANERANGPILTFTEPTGSLTGDHAVLYVEAVQAFPARLNAEGHVVGEEGSPEAFTMVVRLNPTTEGWIISEIQLG</sequence>